<dbReference type="PANTHER" id="PTHR35333:SF4">
    <property type="entry name" value="SLR0121 PROTEIN"/>
    <property type="match status" value="1"/>
</dbReference>
<dbReference type="STRING" id="1921803.NIES593_18600"/>
<dbReference type="InterPro" id="IPR012338">
    <property type="entry name" value="Beta-lactam/transpept-like"/>
</dbReference>
<dbReference type="Gene3D" id="3.40.710.10">
    <property type="entry name" value="DD-peptidase/beta-lactamase superfamily"/>
    <property type="match status" value="1"/>
</dbReference>
<evidence type="ECO:0000256" key="2">
    <source>
        <dbReference type="SAM" id="Phobius"/>
    </source>
</evidence>
<feature type="region of interest" description="Disordered" evidence="1">
    <location>
        <begin position="1"/>
        <end position="66"/>
    </location>
</feature>
<evidence type="ECO:0000313" key="5">
    <source>
        <dbReference type="Proteomes" id="UP000186868"/>
    </source>
</evidence>
<gene>
    <name evidence="4" type="ORF">NIES593_18600</name>
</gene>
<dbReference type="Pfam" id="PF13354">
    <property type="entry name" value="Beta-lactamase2"/>
    <property type="match status" value="1"/>
</dbReference>
<comment type="caution">
    <text evidence="4">The sequence shown here is derived from an EMBL/GenBank/DDBJ whole genome shotgun (WGS) entry which is preliminary data.</text>
</comment>
<dbReference type="GO" id="GO:0030655">
    <property type="term" value="P:beta-lactam antibiotic catabolic process"/>
    <property type="evidence" value="ECO:0007669"/>
    <property type="project" value="InterPro"/>
</dbReference>
<reference evidence="4 5" key="1">
    <citation type="submission" date="2016-11" db="EMBL/GenBank/DDBJ databases">
        <title>Draft Genome Sequences of Nine Cyanobacterial Strains from Diverse Habitats.</title>
        <authorList>
            <person name="Zhu T."/>
            <person name="Hou S."/>
            <person name="Lu X."/>
            <person name="Hess W.R."/>
        </authorList>
    </citation>
    <scope>NUCLEOTIDE SEQUENCE [LARGE SCALE GENOMIC DNA]</scope>
    <source>
        <strain evidence="4 5">NIES-593</strain>
    </source>
</reference>
<dbReference type="InterPro" id="IPR045155">
    <property type="entry name" value="Beta-lactam_cat"/>
</dbReference>
<feature type="compositionally biased region" description="Basic residues" evidence="1">
    <location>
        <begin position="52"/>
        <end position="66"/>
    </location>
</feature>
<dbReference type="GO" id="GO:0046677">
    <property type="term" value="P:response to antibiotic"/>
    <property type="evidence" value="ECO:0007669"/>
    <property type="project" value="InterPro"/>
</dbReference>
<dbReference type="InterPro" id="IPR000871">
    <property type="entry name" value="Beta-lactam_class-A"/>
</dbReference>
<protein>
    <submittedName>
        <fullName evidence="4">Serine hydrolase</fullName>
    </submittedName>
</protein>
<proteinExistence type="predicted"/>
<dbReference type="EMBL" id="MRCB01000029">
    <property type="protein sequence ID" value="OKH20530.1"/>
    <property type="molecule type" value="Genomic_DNA"/>
</dbReference>
<dbReference type="PANTHER" id="PTHR35333">
    <property type="entry name" value="BETA-LACTAMASE"/>
    <property type="match status" value="1"/>
</dbReference>
<keyword evidence="2" id="KW-0812">Transmembrane</keyword>
<dbReference type="SUPFAM" id="SSF56601">
    <property type="entry name" value="beta-lactamase/transpeptidase-like"/>
    <property type="match status" value="1"/>
</dbReference>
<keyword evidence="5" id="KW-1185">Reference proteome</keyword>
<feature type="compositionally biased region" description="Low complexity" evidence="1">
    <location>
        <begin position="10"/>
        <end position="24"/>
    </location>
</feature>
<dbReference type="Proteomes" id="UP000186868">
    <property type="component" value="Unassembled WGS sequence"/>
</dbReference>
<sequence>MSRLTRRSSPRTPSTQPSTSPSSSHARVPRKTLSSRSQPDRPDQKTTVVVSGKRRSGKKSTRIRQKRQLSNPFATLLLYALRLSIMGIGISAIAGTVLTVIRPTQFPGANFHERGGFAVARRSMSFTQASASSLSLRRELLPLKAKLEALAAKYPKLQPGAFFVDLDSGDYVNVRGEQGFSAASTIKIPILIAFFQDVDAGKVRLDEMLTMKKELIGGGSGDLQYQQPGKQFSALEIARKMIVISDNTATNMIIERLGGIKALNQRFRDWGLNSTAIHNSLPDLEGTNTTSPRDLAHLLAMVNRGELVSLKSRDRLLGIMQETQNRNLLPQGLEKDATIAHKTGDIGSVLGDAGIVDMPSGKRYIASILVRRPHNDGNAKKLIQGISRIAYQHFKWYKARPAAKQEAKNRSNT</sequence>
<evidence type="ECO:0000256" key="1">
    <source>
        <dbReference type="SAM" id="MobiDB-lite"/>
    </source>
</evidence>
<accession>A0A1U7HAC6</accession>
<keyword evidence="2" id="KW-1133">Transmembrane helix</keyword>
<keyword evidence="2" id="KW-0472">Membrane</keyword>
<organism evidence="4 5">
    <name type="scientific">Hydrococcus rivularis NIES-593</name>
    <dbReference type="NCBI Taxonomy" id="1921803"/>
    <lineage>
        <taxon>Bacteria</taxon>
        <taxon>Bacillati</taxon>
        <taxon>Cyanobacteriota</taxon>
        <taxon>Cyanophyceae</taxon>
        <taxon>Pleurocapsales</taxon>
        <taxon>Hydrococcaceae</taxon>
        <taxon>Hydrococcus</taxon>
    </lineage>
</organism>
<dbReference type="AlphaFoldDB" id="A0A1U7HAC6"/>
<keyword evidence="4" id="KW-0378">Hydrolase</keyword>
<evidence type="ECO:0000259" key="3">
    <source>
        <dbReference type="Pfam" id="PF13354"/>
    </source>
</evidence>
<evidence type="ECO:0000313" key="4">
    <source>
        <dbReference type="EMBL" id="OKH20530.1"/>
    </source>
</evidence>
<name>A0A1U7HAC6_9CYAN</name>
<dbReference type="GO" id="GO:0008800">
    <property type="term" value="F:beta-lactamase activity"/>
    <property type="evidence" value="ECO:0007669"/>
    <property type="project" value="InterPro"/>
</dbReference>
<feature type="transmembrane region" description="Helical" evidence="2">
    <location>
        <begin position="76"/>
        <end position="101"/>
    </location>
</feature>
<feature type="domain" description="Beta-lactamase class A catalytic" evidence="3">
    <location>
        <begin position="161"/>
        <end position="370"/>
    </location>
</feature>